<dbReference type="SUPFAM" id="SSF52833">
    <property type="entry name" value="Thioredoxin-like"/>
    <property type="match status" value="1"/>
</dbReference>
<dbReference type="AlphaFoldDB" id="A0A3R6FHJ0"/>
<keyword evidence="3" id="KW-1185">Reference proteome</keyword>
<dbReference type="Gene3D" id="3.40.30.10">
    <property type="entry name" value="Glutaredoxin"/>
    <property type="match status" value="1"/>
</dbReference>
<feature type="domain" description="DUF4369" evidence="1">
    <location>
        <begin position="24"/>
        <end position="115"/>
    </location>
</feature>
<dbReference type="InterPro" id="IPR025380">
    <property type="entry name" value="DUF4369"/>
</dbReference>
<comment type="caution">
    <text evidence="2">The sequence shown here is derived from an EMBL/GenBank/DDBJ whole genome shotgun (WGS) entry which is preliminary data.</text>
</comment>
<accession>A0A3R6FHJ0</accession>
<dbReference type="OrthoDB" id="637389at2"/>
<sequence length="331" mass="37209">MNKTIIATLLALIMVSCGTDSRHFEIDGRLLNLNQGEFYVYSPDGNLKGIDTIKVQAGRFTYKVECKKEMTLMIVFPNFTEQPVFAAPGKSVDIKGDASHLKEMKVKGTKPNELMNQLREQIANASPNEIQKYARQFVEDHPESIVSTYVVRNFFLQKERPDFATARQLINLMLEHQPGNNSLKSLQQSINNRTTLTTNSRIPKFAAYDINGKPVNNATLSTTGTTVVVAWASWHYNSISMLQSMALLQKETKGEVKVVNICLDYSRAECRRILNSREIEDVITICDGKSIDGDVYNLLGMSNIPDNIVIENGKVTATNLTIEQLNKKLRK</sequence>
<reference evidence="2 3" key="1">
    <citation type="submission" date="2018-08" db="EMBL/GenBank/DDBJ databases">
        <title>A genome reference for cultivated species of the human gut microbiota.</title>
        <authorList>
            <person name="Zou Y."/>
            <person name="Xue W."/>
            <person name="Luo G."/>
        </authorList>
    </citation>
    <scope>NUCLEOTIDE SEQUENCE [LARGE SCALE GENOMIC DNA]</scope>
    <source>
        <strain evidence="2 3">AF42-9</strain>
    </source>
</reference>
<protein>
    <submittedName>
        <fullName evidence="2">DUF4369 domain-containing protein</fullName>
    </submittedName>
</protein>
<dbReference type="EMBL" id="QRNO01000057">
    <property type="protein sequence ID" value="RHK48681.1"/>
    <property type="molecule type" value="Genomic_DNA"/>
</dbReference>
<dbReference type="Proteomes" id="UP000286598">
    <property type="component" value="Unassembled WGS sequence"/>
</dbReference>
<gene>
    <name evidence="2" type="ORF">DW060_10160</name>
</gene>
<evidence type="ECO:0000313" key="2">
    <source>
        <dbReference type="EMBL" id="RHK48681.1"/>
    </source>
</evidence>
<dbReference type="InterPro" id="IPR036249">
    <property type="entry name" value="Thioredoxin-like_sf"/>
</dbReference>
<dbReference type="RefSeq" id="WP_118355768.1">
    <property type="nucleotide sequence ID" value="NZ_DAWDMI010000005.1"/>
</dbReference>
<proteinExistence type="predicted"/>
<dbReference type="PROSITE" id="PS51257">
    <property type="entry name" value="PROKAR_LIPOPROTEIN"/>
    <property type="match status" value="1"/>
</dbReference>
<organism evidence="2 3">
    <name type="scientific">Leyella stercorea</name>
    <dbReference type="NCBI Taxonomy" id="363265"/>
    <lineage>
        <taxon>Bacteria</taxon>
        <taxon>Pseudomonadati</taxon>
        <taxon>Bacteroidota</taxon>
        <taxon>Bacteroidia</taxon>
        <taxon>Bacteroidales</taxon>
        <taxon>Prevotellaceae</taxon>
        <taxon>Leyella</taxon>
    </lineage>
</organism>
<evidence type="ECO:0000259" key="1">
    <source>
        <dbReference type="Pfam" id="PF14289"/>
    </source>
</evidence>
<evidence type="ECO:0000313" key="3">
    <source>
        <dbReference type="Proteomes" id="UP000286598"/>
    </source>
</evidence>
<dbReference type="Pfam" id="PF14289">
    <property type="entry name" value="DUF4369"/>
    <property type="match status" value="1"/>
</dbReference>
<name>A0A3R6FHJ0_9BACT</name>